<protein>
    <submittedName>
        <fullName evidence="3">Putative lipoprotein</fullName>
    </submittedName>
</protein>
<comment type="caution">
    <text evidence="3">The sequence shown here is derived from an EMBL/GenBank/DDBJ whole genome shotgun (WGS) entry which is preliminary data.</text>
</comment>
<organism evidence="3 4">
    <name type="scientific">Ruminococcus albus 8</name>
    <dbReference type="NCBI Taxonomy" id="246199"/>
    <lineage>
        <taxon>Bacteria</taxon>
        <taxon>Bacillati</taxon>
        <taxon>Bacillota</taxon>
        <taxon>Clostridia</taxon>
        <taxon>Eubacteriales</taxon>
        <taxon>Oscillospiraceae</taxon>
        <taxon>Ruminococcus</taxon>
    </lineage>
</organism>
<feature type="signal peptide" evidence="2">
    <location>
        <begin position="1"/>
        <end position="19"/>
    </location>
</feature>
<evidence type="ECO:0000256" key="2">
    <source>
        <dbReference type="SAM" id="SignalP"/>
    </source>
</evidence>
<proteinExistence type="predicted"/>
<feature type="compositionally biased region" description="Low complexity" evidence="1">
    <location>
        <begin position="29"/>
        <end position="52"/>
    </location>
</feature>
<gene>
    <name evidence="3" type="ORF">CUS_7016</name>
</gene>
<accession>E9SHR6</accession>
<reference evidence="3 4" key="1">
    <citation type="submission" date="2011-02" db="EMBL/GenBank/DDBJ databases">
        <authorList>
            <person name="Nelson K.E."/>
            <person name="Sutton G."/>
            <person name="Torralba M."/>
            <person name="Durkin S."/>
            <person name="Harkins D."/>
            <person name="Montgomery R."/>
            <person name="Ziemer C."/>
            <person name="Klaassens E."/>
            <person name="Ocuiv P."/>
            <person name="Morrison M."/>
        </authorList>
    </citation>
    <scope>NUCLEOTIDE SEQUENCE [LARGE SCALE GENOMIC DNA]</scope>
    <source>
        <strain evidence="3 4">8</strain>
    </source>
</reference>
<dbReference type="RefSeq" id="WP_002853437.1">
    <property type="nucleotide sequence ID" value="NZ_ADKM02000134.1"/>
</dbReference>
<feature type="chain" id="PRO_5039536397" evidence="2">
    <location>
        <begin position="20"/>
        <end position="283"/>
    </location>
</feature>
<dbReference type="AlphaFoldDB" id="E9SHR6"/>
<dbReference type="Proteomes" id="UP000004259">
    <property type="component" value="Unassembled WGS sequence"/>
</dbReference>
<dbReference type="EMBL" id="ADKM02000134">
    <property type="protein sequence ID" value="EGC01248.1"/>
    <property type="molecule type" value="Genomic_DNA"/>
</dbReference>
<evidence type="ECO:0000313" key="3">
    <source>
        <dbReference type="EMBL" id="EGC01248.1"/>
    </source>
</evidence>
<keyword evidence="3" id="KW-0449">Lipoprotein</keyword>
<sequence>MKKILALTLTIIMTCTALGSCGETAQQSAESKAATTTTTTATETTTTEVTSSETHKEKETTTTKVTEAETTTTTTEIADESTAETKVSTVEQVSEPEVVYADLKEAFIGYIEKYLDKKVTGISYRDGGYEATVDGNEVIFLELPHFLSEEEALALYSNDKYFKVAYENRFDYRFIIYYNDIDYTPIDKSNFEDANQEKSLYKDYITLVRENTPLKIIGADFNTNSGEFELTLEDGSKTVLASLGTSGYEEANALYNSYDFKLVIEEENWAGLRMYVTCVWEEQ</sequence>
<dbReference type="PROSITE" id="PS51257">
    <property type="entry name" value="PROKAR_LIPOPROTEIN"/>
    <property type="match status" value="1"/>
</dbReference>
<keyword evidence="2" id="KW-0732">Signal</keyword>
<feature type="compositionally biased region" description="Low complexity" evidence="1">
    <location>
        <begin position="62"/>
        <end position="74"/>
    </location>
</feature>
<feature type="region of interest" description="Disordered" evidence="1">
    <location>
        <begin position="29"/>
        <end position="74"/>
    </location>
</feature>
<evidence type="ECO:0000256" key="1">
    <source>
        <dbReference type="SAM" id="MobiDB-lite"/>
    </source>
</evidence>
<name>E9SHR6_RUMAL</name>
<keyword evidence="4" id="KW-1185">Reference proteome</keyword>
<evidence type="ECO:0000313" key="4">
    <source>
        <dbReference type="Proteomes" id="UP000004259"/>
    </source>
</evidence>